<dbReference type="STRING" id="454171.CP488_02394"/>
<dbReference type="Proteomes" id="UP000014227">
    <property type="component" value="Chromosome I"/>
</dbReference>
<evidence type="ECO:0000259" key="8">
    <source>
        <dbReference type="Pfam" id="PF01545"/>
    </source>
</evidence>
<dbReference type="GO" id="GO:0006882">
    <property type="term" value="P:intracellular zinc ion homeostasis"/>
    <property type="evidence" value="ECO:0007669"/>
    <property type="project" value="TreeGrafter"/>
</dbReference>
<dbReference type="KEGG" id="ccz:CCALI_01698"/>
<dbReference type="SUPFAM" id="SSF161111">
    <property type="entry name" value="Cation efflux protein transmembrane domain-like"/>
    <property type="match status" value="1"/>
</dbReference>
<evidence type="ECO:0000256" key="2">
    <source>
        <dbReference type="ARBA" id="ARBA00008114"/>
    </source>
</evidence>
<dbReference type="EMBL" id="HF951689">
    <property type="protein sequence ID" value="CCW35511.1"/>
    <property type="molecule type" value="Genomic_DNA"/>
</dbReference>
<evidence type="ECO:0000256" key="6">
    <source>
        <dbReference type="ARBA" id="ARBA00023136"/>
    </source>
</evidence>
<sequence length="323" mass="35834">MSDTTRRKLKAALLSVFTSGFLTALKLLVGLQSGSVGVLSESLHSGTDLLAGCIALFSVTTSDRPPDKEHPYGHGKLESLASLLEGGLILLGAFWVGREAWQHLLHPATLHPATTDALAVMALSTLSDFGASAYLKRTAQKTDSPVLAADALHLFSDALASATVLIALTLVRLTGWYRLDSLLGLAIVSWIILTAFKLWWEAFQLLMDTRLPEQEEAAIRRILEADSRVLGYHKLRTRKMGSRRDADVHVQIEDECSLVEAHALTEELEDRIRAALPSIHINIHIEPYHMEIAHQRSAHQQDEERALQQQYLRLEAETNRTKE</sequence>
<dbReference type="Gene3D" id="1.20.1510.10">
    <property type="entry name" value="Cation efflux protein transmembrane domain"/>
    <property type="match status" value="1"/>
</dbReference>
<dbReference type="NCBIfam" id="TIGR01297">
    <property type="entry name" value="CDF"/>
    <property type="match status" value="1"/>
</dbReference>
<reference evidence="11" key="1">
    <citation type="submission" date="2013-03" db="EMBL/GenBank/DDBJ databases">
        <title>Genome sequence of Chthonomonas calidirosea, the first sequenced genome from the Armatimonadetes phylum (formally candidate division OP10).</title>
        <authorList>
            <person name="Lee K.C.Y."/>
            <person name="Morgan X.C."/>
            <person name="Dunfield P.F."/>
            <person name="Tamas I."/>
            <person name="Houghton K.M."/>
            <person name="Vyssotski M."/>
            <person name="Ryan J.L.J."/>
            <person name="Lagutin K."/>
            <person name="McDonald I.R."/>
            <person name="Stott M.B."/>
        </authorList>
    </citation>
    <scope>NUCLEOTIDE SEQUENCE [LARGE SCALE GENOMIC DNA]</scope>
    <source>
        <strain evidence="11">DSM 23976 / ICMP 18418 / T49</strain>
    </source>
</reference>
<dbReference type="InterPro" id="IPR058533">
    <property type="entry name" value="Cation_efflux_TM"/>
</dbReference>
<dbReference type="InterPro" id="IPR027470">
    <property type="entry name" value="Cation_efflux_CTD"/>
</dbReference>
<keyword evidence="6 7" id="KW-0472">Membrane</keyword>
<dbReference type="PATRIC" id="fig|1303518.3.peg.1750"/>
<feature type="transmembrane region" description="Helical" evidence="7">
    <location>
        <begin position="147"/>
        <end position="170"/>
    </location>
</feature>
<comment type="subcellular location">
    <subcellularLocation>
        <location evidence="1">Membrane</location>
        <topology evidence="1">Multi-pass membrane protein</topology>
    </subcellularLocation>
</comment>
<dbReference type="Pfam" id="PF16916">
    <property type="entry name" value="ZT_dimer"/>
    <property type="match status" value="1"/>
</dbReference>
<dbReference type="InterPro" id="IPR050291">
    <property type="entry name" value="CDF_Transporter"/>
</dbReference>
<keyword evidence="11" id="KW-1185">Reference proteome</keyword>
<dbReference type="GO" id="GO:0015341">
    <property type="term" value="F:zinc efflux antiporter activity"/>
    <property type="evidence" value="ECO:0007669"/>
    <property type="project" value="TreeGrafter"/>
</dbReference>
<dbReference type="FunCoup" id="S0EUZ1">
    <property type="interactions" value="388"/>
</dbReference>
<dbReference type="InParanoid" id="S0EUZ1"/>
<dbReference type="InterPro" id="IPR027469">
    <property type="entry name" value="Cation_efflux_TMD_sf"/>
</dbReference>
<proteinExistence type="inferred from homology"/>
<dbReference type="GO" id="GO:0015086">
    <property type="term" value="F:cadmium ion transmembrane transporter activity"/>
    <property type="evidence" value="ECO:0007669"/>
    <property type="project" value="TreeGrafter"/>
</dbReference>
<dbReference type="PANTHER" id="PTHR43840:SF15">
    <property type="entry name" value="MITOCHONDRIAL METAL TRANSPORTER 1-RELATED"/>
    <property type="match status" value="1"/>
</dbReference>
<feature type="domain" description="Cation efflux protein cytoplasmic" evidence="9">
    <location>
        <begin position="211"/>
        <end position="288"/>
    </location>
</feature>
<evidence type="ECO:0000259" key="9">
    <source>
        <dbReference type="Pfam" id="PF16916"/>
    </source>
</evidence>
<dbReference type="InterPro" id="IPR002524">
    <property type="entry name" value="Cation_efflux"/>
</dbReference>
<dbReference type="InterPro" id="IPR036837">
    <property type="entry name" value="Cation_efflux_CTD_sf"/>
</dbReference>
<dbReference type="PANTHER" id="PTHR43840">
    <property type="entry name" value="MITOCHONDRIAL METAL TRANSPORTER 1-RELATED"/>
    <property type="match status" value="1"/>
</dbReference>
<name>S0EUZ1_CHTCT</name>
<evidence type="ECO:0000313" key="10">
    <source>
        <dbReference type="EMBL" id="CCW35511.1"/>
    </source>
</evidence>
<dbReference type="GO" id="GO:0015093">
    <property type="term" value="F:ferrous iron transmembrane transporter activity"/>
    <property type="evidence" value="ECO:0007669"/>
    <property type="project" value="TreeGrafter"/>
</dbReference>
<gene>
    <name evidence="10" type="ORF">CCALI_01698</name>
</gene>
<evidence type="ECO:0000256" key="7">
    <source>
        <dbReference type="SAM" id="Phobius"/>
    </source>
</evidence>
<feature type="domain" description="Cation efflux protein transmembrane" evidence="8">
    <location>
        <begin position="13"/>
        <end position="207"/>
    </location>
</feature>
<evidence type="ECO:0000256" key="1">
    <source>
        <dbReference type="ARBA" id="ARBA00004141"/>
    </source>
</evidence>
<evidence type="ECO:0000256" key="4">
    <source>
        <dbReference type="ARBA" id="ARBA00022692"/>
    </source>
</evidence>
<feature type="transmembrane region" description="Helical" evidence="7">
    <location>
        <begin position="182"/>
        <end position="200"/>
    </location>
</feature>
<protein>
    <submittedName>
        <fullName evidence="10">Cation diffusion facilitator family transporter</fullName>
    </submittedName>
</protein>
<feature type="transmembrane region" description="Helical" evidence="7">
    <location>
        <begin position="12"/>
        <end position="31"/>
    </location>
</feature>
<dbReference type="Pfam" id="PF01545">
    <property type="entry name" value="Cation_efflux"/>
    <property type="match status" value="1"/>
</dbReference>
<evidence type="ECO:0000313" key="11">
    <source>
        <dbReference type="Proteomes" id="UP000014227"/>
    </source>
</evidence>
<dbReference type="SUPFAM" id="SSF160240">
    <property type="entry name" value="Cation efflux protein cytoplasmic domain-like"/>
    <property type="match status" value="1"/>
</dbReference>
<keyword evidence="5 7" id="KW-1133">Transmembrane helix</keyword>
<evidence type="ECO:0000256" key="3">
    <source>
        <dbReference type="ARBA" id="ARBA00022448"/>
    </source>
</evidence>
<keyword evidence="4 7" id="KW-0812">Transmembrane</keyword>
<organism evidence="10 11">
    <name type="scientific">Chthonomonas calidirosea (strain DSM 23976 / ICMP 18418 / T49)</name>
    <dbReference type="NCBI Taxonomy" id="1303518"/>
    <lineage>
        <taxon>Bacteria</taxon>
        <taxon>Bacillati</taxon>
        <taxon>Armatimonadota</taxon>
        <taxon>Chthonomonadia</taxon>
        <taxon>Chthonomonadales</taxon>
        <taxon>Chthonomonadaceae</taxon>
        <taxon>Chthonomonas</taxon>
    </lineage>
</organism>
<keyword evidence="3" id="KW-0813">Transport</keyword>
<dbReference type="Gene3D" id="3.30.70.1350">
    <property type="entry name" value="Cation efflux protein, cytoplasmic domain"/>
    <property type="match status" value="1"/>
</dbReference>
<dbReference type="AlphaFoldDB" id="S0EUZ1"/>
<dbReference type="GO" id="GO:0005886">
    <property type="term" value="C:plasma membrane"/>
    <property type="evidence" value="ECO:0007669"/>
    <property type="project" value="TreeGrafter"/>
</dbReference>
<dbReference type="HOGENOM" id="CLU_013430_3_0_0"/>
<dbReference type="eggNOG" id="COG0053">
    <property type="taxonomic scope" value="Bacteria"/>
</dbReference>
<comment type="similarity">
    <text evidence="2">Belongs to the cation diffusion facilitator (CDF) transporter (TC 2.A.4) family.</text>
</comment>
<accession>S0EUZ1</accession>
<evidence type="ECO:0000256" key="5">
    <source>
        <dbReference type="ARBA" id="ARBA00022989"/>
    </source>
</evidence>